<dbReference type="CDD" id="cd18876">
    <property type="entry name" value="NUDIX_Hydrolase"/>
    <property type="match status" value="1"/>
</dbReference>
<evidence type="ECO:0000256" key="3">
    <source>
        <dbReference type="ARBA" id="ARBA00022842"/>
    </source>
</evidence>
<protein>
    <submittedName>
        <fullName evidence="5">NUDIX domain-containing protein</fullName>
    </submittedName>
</protein>
<dbReference type="PROSITE" id="PS00893">
    <property type="entry name" value="NUDIX_BOX"/>
    <property type="match status" value="1"/>
</dbReference>
<comment type="cofactor">
    <cofactor evidence="1">
        <name>Mg(2+)</name>
        <dbReference type="ChEBI" id="CHEBI:18420"/>
    </cofactor>
</comment>
<accession>A0A3N2BCQ9</accession>
<evidence type="ECO:0000256" key="2">
    <source>
        <dbReference type="ARBA" id="ARBA00022801"/>
    </source>
</evidence>
<keyword evidence="3" id="KW-0460">Magnesium</keyword>
<dbReference type="PROSITE" id="PS51462">
    <property type="entry name" value="NUDIX"/>
    <property type="match status" value="1"/>
</dbReference>
<keyword evidence="2" id="KW-0378">Hydrolase</keyword>
<dbReference type="GO" id="GO:0016787">
    <property type="term" value="F:hydrolase activity"/>
    <property type="evidence" value="ECO:0007669"/>
    <property type="project" value="UniProtKB-KW"/>
</dbReference>
<dbReference type="SUPFAM" id="SSF55811">
    <property type="entry name" value="Nudix"/>
    <property type="match status" value="1"/>
</dbReference>
<dbReference type="AlphaFoldDB" id="A0A3N2BCQ9"/>
<name>A0A3N2BCQ9_9MICO</name>
<dbReference type="Proteomes" id="UP000280668">
    <property type="component" value="Unassembled WGS sequence"/>
</dbReference>
<evidence type="ECO:0000256" key="1">
    <source>
        <dbReference type="ARBA" id="ARBA00001946"/>
    </source>
</evidence>
<proteinExistence type="predicted"/>
<dbReference type="InterPro" id="IPR000086">
    <property type="entry name" value="NUDIX_hydrolase_dom"/>
</dbReference>
<dbReference type="Gene3D" id="3.90.79.10">
    <property type="entry name" value="Nucleoside Triphosphate Pyrophosphohydrolase"/>
    <property type="match status" value="1"/>
</dbReference>
<organism evidence="5 6">
    <name type="scientific">Bogoriella caseilytica</name>
    <dbReference type="NCBI Taxonomy" id="56055"/>
    <lineage>
        <taxon>Bacteria</taxon>
        <taxon>Bacillati</taxon>
        <taxon>Actinomycetota</taxon>
        <taxon>Actinomycetes</taxon>
        <taxon>Micrococcales</taxon>
        <taxon>Bogoriellaceae</taxon>
        <taxon>Bogoriella</taxon>
    </lineage>
</organism>
<dbReference type="InterPro" id="IPR015797">
    <property type="entry name" value="NUDIX_hydrolase-like_dom_sf"/>
</dbReference>
<keyword evidence="6" id="KW-1185">Reference proteome</keyword>
<sequence>MASCQPITLPRTIERVSSSQSRPAPRLRYAAYMTGLRHFRMGAGVVIRGEGERVLLVEPTYKENWEIPGGVVEADEAPWATAEREVREELGLEFRVQQPLLIDHLTTDVQLDEGMASLLASGRLTEDEAAVLRAERALSAVMWLFDGGTLSDSEVDALRLPAAELRSVRLCTMDEVRDRVNAGMWRRLTLALEAARGGTGPVLCADGVPRARS</sequence>
<dbReference type="InterPro" id="IPR020084">
    <property type="entry name" value="NUDIX_hydrolase_CS"/>
</dbReference>
<evidence type="ECO:0000313" key="6">
    <source>
        <dbReference type="Proteomes" id="UP000280668"/>
    </source>
</evidence>
<dbReference type="PANTHER" id="PTHR43046:SF12">
    <property type="entry name" value="GDP-MANNOSE MANNOSYL HYDROLASE"/>
    <property type="match status" value="1"/>
</dbReference>
<feature type="domain" description="Nudix hydrolase" evidence="4">
    <location>
        <begin position="36"/>
        <end position="193"/>
    </location>
</feature>
<reference evidence="5 6" key="1">
    <citation type="submission" date="2018-11" db="EMBL/GenBank/DDBJ databases">
        <title>Sequencing the genomes of 1000 actinobacteria strains.</title>
        <authorList>
            <person name="Klenk H.-P."/>
        </authorList>
    </citation>
    <scope>NUCLEOTIDE SEQUENCE [LARGE SCALE GENOMIC DNA]</scope>
    <source>
        <strain evidence="5 6">DSM 11294</strain>
    </source>
</reference>
<gene>
    <name evidence="5" type="ORF">EDD31_1402</name>
</gene>
<comment type="caution">
    <text evidence="5">The sequence shown here is derived from an EMBL/GenBank/DDBJ whole genome shotgun (WGS) entry which is preliminary data.</text>
</comment>
<dbReference type="Pfam" id="PF00293">
    <property type="entry name" value="NUDIX"/>
    <property type="match status" value="1"/>
</dbReference>
<dbReference type="EMBL" id="RKHK01000001">
    <property type="protein sequence ID" value="ROR73036.1"/>
    <property type="molecule type" value="Genomic_DNA"/>
</dbReference>
<dbReference type="PANTHER" id="PTHR43046">
    <property type="entry name" value="GDP-MANNOSE MANNOSYL HYDROLASE"/>
    <property type="match status" value="1"/>
</dbReference>
<evidence type="ECO:0000313" key="5">
    <source>
        <dbReference type="EMBL" id="ROR73036.1"/>
    </source>
</evidence>
<evidence type="ECO:0000259" key="4">
    <source>
        <dbReference type="PROSITE" id="PS51462"/>
    </source>
</evidence>